<evidence type="ECO:0000313" key="1">
    <source>
        <dbReference type="EMBL" id="REC64362.1"/>
    </source>
</evidence>
<dbReference type="EMBL" id="QNVT01000001">
    <property type="protein sequence ID" value="REC64362.1"/>
    <property type="molecule type" value="Genomic_DNA"/>
</dbReference>
<evidence type="ECO:0000313" key="2">
    <source>
        <dbReference type="Proteomes" id="UP000256686"/>
    </source>
</evidence>
<organism evidence="1 2">
    <name type="scientific">Chryseobacterium pennae</name>
    <dbReference type="NCBI Taxonomy" id="2258962"/>
    <lineage>
        <taxon>Bacteria</taxon>
        <taxon>Pseudomonadati</taxon>
        <taxon>Bacteroidota</taxon>
        <taxon>Flavobacteriia</taxon>
        <taxon>Flavobacteriales</taxon>
        <taxon>Weeksellaceae</taxon>
        <taxon>Chryseobacterium group</taxon>
        <taxon>Chryseobacterium</taxon>
    </lineage>
</organism>
<protein>
    <recommendedName>
        <fullName evidence="3">Lipoprotein</fullName>
    </recommendedName>
</protein>
<reference evidence="2" key="1">
    <citation type="submission" date="2018-06" db="EMBL/GenBank/DDBJ databases">
        <authorList>
            <person name="Lum Nde A."/>
            <person name="Hugo C."/>
        </authorList>
    </citation>
    <scope>NUCLEOTIDE SEQUENCE [LARGE SCALE GENOMIC DNA]</scope>
    <source>
        <strain evidence="2">1_F178</strain>
    </source>
</reference>
<sequence length="220" mass="25844">MKINILTIVLFTFSFLNCQEKQMKSFEGVIKYNITFVSKTDDKEYIKYQKQKFGDKIDLYVYENGSFVKEYSNTGNKGYQFVLYNPKNQEVCAKWKNLDEVYCTSSLISSTSLLNEKELPSEQILNESCKGYSISMVEPKSGQQISLSYFYPENDLYINPELYSNFKDGFYNIAMQKMKAPYYKFIMDMGKYEIIYEVEKVEKMRLDKTKIEAIKSSISK</sequence>
<name>A0A3D9CFJ2_9FLAO</name>
<comment type="caution">
    <text evidence="1">The sequence shown here is derived from an EMBL/GenBank/DDBJ whole genome shotgun (WGS) entry which is preliminary data.</text>
</comment>
<dbReference type="AlphaFoldDB" id="A0A3D9CFJ2"/>
<proteinExistence type="predicted"/>
<dbReference type="Proteomes" id="UP000256686">
    <property type="component" value="Unassembled WGS sequence"/>
</dbReference>
<dbReference type="RefSeq" id="WP_115968423.1">
    <property type="nucleotide sequence ID" value="NZ_QNVT01000001.1"/>
</dbReference>
<keyword evidence="2" id="KW-1185">Reference proteome</keyword>
<accession>A0A3D9CFJ2</accession>
<gene>
    <name evidence="1" type="ORF">DRF65_01965</name>
</gene>
<evidence type="ECO:0008006" key="3">
    <source>
        <dbReference type="Google" id="ProtNLM"/>
    </source>
</evidence>